<evidence type="ECO:0000256" key="7">
    <source>
        <dbReference type="ARBA" id="ARBA00036378"/>
    </source>
</evidence>
<dbReference type="Pfam" id="PF17862">
    <property type="entry name" value="AAA_lid_3"/>
    <property type="match status" value="1"/>
</dbReference>
<evidence type="ECO:0000256" key="6">
    <source>
        <dbReference type="ARBA" id="ARBA00023235"/>
    </source>
</evidence>
<proteinExistence type="inferred from homology"/>
<evidence type="ECO:0000256" key="10">
    <source>
        <dbReference type="SAM" id="MobiDB-lite"/>
    </source>
</evidence>
<keyword evidence="2" id="KW-0493">Microtubule</keyword>
<dbReference type="InterPro" id="IPR003593">
    <property type="entry name" value="AAA+_ATPase"/>
</dbReference>
<dbReference type="InterPro" id="IPR036181">
    <property type="entry name" value="MIT_dom_sf"/>
</dbReference>
<dbReference type="GO" id="GO:0016887">
    <property type="term" value="F:ATP hydrolysis activity"/>
    <property type="evidence" value="ECO:0007669"/>
    <property type="project" value="InterPro"/>
</dbReference>
<comment type="caution">
    <text evidence="13">The sequence shown here is derived from an EMBL/GenBank/DDBJ whole genome shotgun (WGS) entry which is preliminary data.</text>
</comment>
<evidence type="ECO:0000256" key="5">
    <source>
        <dbReference type="ARBA" id="ARBA00023136"/>
    </source>
</evidence>
<keyword evidence="14" id="KW-1185">Reference proteome</keyword>
<dbReference type="OrthoDB" id="29072at2759"/>
<organism evidence="13 14">
    <name type="scientific">Nannochloropsis gaditana</name>
    <dbReference type="NCBI Taxonomy" id="72520"/>
    <lineage>
        <taxon>Eukaryota</taxon>
        <taxon>Sar</taxon>
        <taxon>Stramenopiles</taxon>
        <taxon>Ochrophyta</taxon>
        <taxon>Eustigmatophyceae</taxon>
        <taxon>Eustigmatales</taxon>
        <taxon>Monodopsidaceae</taxon>
        <taxon>Nannochloropsis</taxon>
    </lineage>
</organism>
<feature type="compositionally biased region" description="Gly residues" evidence="10">
    <location>
        <begin position="179"/>
        <end position="188"/>
    </location>
</feature>
<feature type="domain" description="AAA+ ATPase" evidence="11">
    <location>
        <begin position="256"/>
        <end position="392"/>
    </location>
</feature>
<dbReference type="AlphaFoldDB" id="W7TPY6"/>
<accession>W7TPY6</accession>
<comment type="subcellular location">
    <subcellularLocation>
        <location evidence="1">Membrane</location>
    </subcellularLocation>
</comment>
<dbReference type="Pfam" id="PF04212">
    <property type="entry name" value="MIT"/>
    <property type="match status" value="1"/>
</dbReference>
<dbReference type="Gene3D" id="1.20.58.80">
    <property type="entry name" value="Phosphotransferase system, lactose/cellobiose-type IIA subunit"/>
    <property type="match status" value="1"/>
</dbReference>
<dbReference type="Pfam" id="PF09336">
    <property type="entry name" value="Vps4_C"/>
    <property type="match status" value="1"/>
</dbReference>
<evidence type="ECO:0000256" key="3">
    <source>
        <dbReference type="ARBA" id="ARBA00022741"/>
    </source>
</evidence>
<keyword evidence="6" id="KW-0413">Isomerase</keyword>
<dbReference type="PROSITE" id="PS00674">
    <property type="entry name" value="AAA"/>
    <property type="match status" value="1"/>
</dbReference>
<dbReference type="FunFam" id="3.40.50.300:FF:000093">
    <property type="entry name" value="Fidgetin-like 1"/>
    <property type="match status" value="1"/>
</dbReference>
<comment type="similarity">
    <text evidence="9">Belongs to the AAA ATPase family.</text>
</comment>
<feature type="domain" description="MIT" evidence="12">
    <location>
        <begin position="34"/>
        <end position="109"/>
    </location>
</feature>
<dbReference type="CDD" id="cd19509">
    <property type="entry name" value="RecA-like_VPS4-like"/>
    <property type="match status" value="1"/>
</dbReference>
<dbReference type="PANTHER" id="PTHR23074">
    <property type="entry name" value="AAA DOMAIN-CONTAINING"/>
    <property type="match status" value="1"/>
</dbReference>
<dbReference type="GO" id="GO:0005524">
    <property type="term" value="F:ATP binding"/>
    <property type="evidence" value="ECO:0007669"/>
    <property type="project" value="UniProtKB-KW"/>
</dbReference>
<evidence type="ECO:0000256" key="2">
    <source>
        <dbReference type="ARBA" id="ARBA00022701"/>
    </source>
</evidence>
<dbReference type="Gene3D" id="1.10.8.60">
    <property type="match status" value="1"/>
</dbReference>
<evidence type="ECO:0000313" key="14">
    <source>
        <dbReference type="Proteomes" id="UP000019335"/>
    </source>
</evidence>
<dbReference type="FunFam" id="1.10.8.60:FF:000022">
    <property type="entry name" value="Fidgetin like 1"/>
    <property type="match status" value="1"/>
</dbReference>
<keyword evidence="3 9" id="KW-0547">Nucleotide-binding</keyword>
<dbReference type="InterPro" id="IPR003960">
    <property type="entry name" value="ATPase_AAA_CS"/>
</dbReference>
<dbReference type="Gene3D" id="3.40.50.300">
    <property type="entry name" value="P-loop containing nucleotide triphosphate hydrolases"/>
    <property type="match status" value="1"/>
</dbReference>
<dbReference type="InterPro" id="IPR003959">
    <property type="entry name" value="ATPase_AAA_core"/>
</dbReference>
<dbReference type="InterPro" id="IPR015415">
    <property type="entry name" value="Spast_Vps4_C"/>
</dbReference>
<evidence type="ECO:0000256" key="1">
    <source>
        <dbReference type="ARBA" id="ARBA00004370"/>
    </source>
</evidence>
<dbReference type="EMBL" id="AZIL01002191">
    <property type="protein sequence ID" value="EWM22441.1"/>
    <property type="molecule type" value="Genomic_DNA"/>
</dbReference>
<dbReference type="InterPro" id="IPR050304">
    <property type="entry name" value="MT-severing_AAA_ATPase"/>
</dbReference>
<comment type="catalytic activity">
    <reaction evidence="7">
        <text>n ATP + n H2O + a microtubule = n ADP + n phosphate + (n+1) alpha/beta tubulin heterodimers.</text>
        <dbReference type="EC" id="5.6.1.1"/>
    </reaction>
</comment>
<dbReference type="Proteomes" id="UP000019335">
    <property type="component" value="Unassembled WGS sequence"/>
</dbReference>
<dbReference type="Pfam" id="PF00004">
    <property type="entry name" value="AAA"/>
    <property type="match status" value="1"/>
</dbReference>
<dbReference type="GO" id="GO:0008568">
    <property type="term" value="F:microtubule severing ATPase activity"/>
    <property type="evidence" value="ECO:0007669"/>
    <property type="project" value="UniProtKB-EC"/>
</dbReference>
<evidence type="ECO:0000313" key="13">
    <source>
        <dbReference type="EMBL" id="EWM22441.1"/>
    </source>
</evidence>
<dbReference type="EC" id="5.6.1.1" evidence="8"/>
<keyword evidence="4 9" id="KW-0067">ATP-binding</keyword>
<evidence type="ECO:0000259" key="12">
    <source>
        <dbReference type="SMART" id="SM00745"/>
    </source>
</evidence>
<dbReference type="InterPro" id="IPR027417">
    <property type="entry name" value="P-loop_NTPase"/>
</dbReference>
<evidence type="ECO:0000256" key="4">
    <source>
        <dbReference type="ARBA" id="ARBA00022840"/>
    </source>
</evidence>
<keyword evidence="5" id="KW-0472">Membrane</keyword>
<reference evidence="13 14" key="1">
    <citation type="journal article" date="2014" name="Mol. Plant">
        <title>Chromosome Scale Genome Assembly and Transcriptome Profiling of Nannochloropsis gaditana in Nitrogen Depletion.</title>
        <authorList>
            <person name="Corteggiani Carpinelli E."/>
            <person name="Telatin A."/>
            <person name="Vitulo N."/>
            <person name="Forcato C."/>
            <person name="D'Angelo M."/>
            <person name="Schiavon R."/>
            <person name="Vezzi A."/>
            <person name="Giacometti G.M."/>
            <person name="Morosinotto T."/>
            <person name="Valle G."/>
        </authorList>
    </citation>
    <scope>NUCLEOTIDE SEQUENCE [LARGE SCALE GENOMIC DNA]</scope>
    <source>
        <strain evidence="13 14">B-31</strain>
    </source>
</reference>
<dbReference type="PANTHER" id="PTHR23074:SF86">
    <property type="entry name" value="SPASTIN"/>
    <property type="match status" value="1"/>
</dbReference>
<dbReference type="GO" id="GO:0016020">
    <property type="term" value="C:membrane"/>
    <property type="evidence" value="ECO:0007669"/>
    <property type="project" value="UniProtKB-SubCell"/>
</dbReference>
<name>W7TPY6_9STRA</name>
<gene>
    <name evidence="13" type="ORF">Naga_100011g72</name>
</gene>
<dbReference type="GO" id="GO:0005874">
    <property type="term" value="C:microtubule"/>
    <property type="evidence" value="ECO:0007669"/>
    <property type="project" value="UniProtKB-KW"/>
</dbReference>
<dbReference type="SUPFAM" id="SSF116846">
    <property type="entry name" value="MIT domain"/>
    <property type="match status" value="1"/>
</dbReference>
<evidence type="ECO:0000256" key="8">
    <source>
        <dbReference type="ARBA" id="ARBA00038871"/>
    </source>
</evidence>
<evidence type="ECO:0000256" key="9">
    <source>
        <dbReference type="RuleBase" id="RU003651"/>
    </source>
</evidence>
<dbReference type="SUPFAM" id="SSF52540">
    <property type="entry name" value="P-loop containing nucleoside triphosphate hydrolases"/>
    <property type="match status" value="1"/>
</dbReference>
<dbReference type="InterPro" id="IPR007330">
    <property type="entry name" value="MIT_dom"/>
</dbReference>
<dbReference type="CDD" id="cd02656">
    <property type="entry name" value="MIT"/>
    <property type="match status" value="1"/>
</dbReference>
<protein>
    <recommendedName>
        <fullName evidence="8">microtubule-severing ATPase</fullName>
        <ecNumber evidence="8">5.6.1.1</ecNumber>
    </recommendedName>
</protein>
<dbReference type="SMART" id="SM00382">
    <property type="entry name" value="AAA"/>
    <property type="match status" value="1"/>
</dbReference>
<evidence type="ECO:0000259" key="11">
    <source>
        <dbReference type="SMART" id="SM00382"/>
    </source>
</evidence>
<feature type="region of interest" description="Disordered" evidence="10">
    <location>
        <begin position="108"/>
        <end position="201"/>
    </location>
</feature>
<sequence length="499" mass="54046">MSGPSDGPSFHGVSVFGSVKRKTSVPAPTSSSLPNPSVQRALQVAQRAVELDECGRAEEAFPLYQEAVALLLAAVKQDRAGNDQIKRAANKYLTRAEEIDRLLTLRKQQTKESPNSRLKKDARSNNFPLASTKGLEKGRASAAVPTGSRMPRRPDDYDYTGGRARKGEGGAAVSHGSVGRAGGMGERSGGNTLSSTGARPGRASDLEAIVMEEMLDRSPGVTWEQISGLEDAKHTLQEAVVLPNLRPDLFKGLRAPPRGVLLFGPPGTGKTLLAKAVASETGFAFFSISASSLVSKFLGEGEKMVRALFQVARREQPSVVFIDEIDSMLGQRKDQEHEATRRLKTEFLVQLDGAGTDNEDRILVMGATNLPWALDEAVLRRLPKKIFIPLPDTITRATLLKNLLQSQKHALTPDHLGEIVGRTAGYSCSDLAQVAKDAAMGPLRDLDGPVLRTVKENQLRPISMADFDHAIYAIRPSVSQGTVQAFEKYMTDNGYIRHS</sequence>
<dbReference type="SMART" id="SM00745">
    <property type="entry name" value="MIT"/>
    <property type="match status" value="1"/>
</dbReference>
<dbReference type="InterPro" id="IPR041569">
    <property type="entry name" value="AAA_lid_3"/>
</dbReference>